<dbReference type="Gene3D" id="2.40.160.10">
    <property type="entry name" value="Porin"/>
    <property type="match status" value="1"/>
</dbReference>
<dbReference type="Proteomes" id="UP000659388">
    <property type="component" value="Unassembled WGS sequence"/>
</dbReference>
<protein>
    <recommendedName>
        <fullName evidence="3">Porin</fullName>
    </recommendedName>
</protein>
<dbReference type="RefSeq" id="WP_202243468.1">
    <property type="nucleotide sequence ID" value="NZ_JAESIY010000003.1"/>
</dbReference>
<sequence>MKISALLLILICLATALKAQIIIPLDSAQKQYLKISGSGQFWLRHTDLNPGSLVKEQEESNITDFSVRRLRLKIQGKLSHNFGFVIQGGQNNINTAKKEKTFKILDAYGFYEFKPWLKVGVGKSAWVGLSRYSAPATASQLSSDIYFSTLPAINIYDDMMRRPSLFSYGQVGKIDYRIILAKPYNDSKPVTPKDKQATFASQYSDYQTSWYIKYQFLDKEKQSSSFAPQYYTSRKHIFNIGVGHLYQPSATWSLQQQDTLFHSMNMHGIDIFSQLPIHPKVDAIFYGGYIHSDLGTNFIRNIAPNNICSGTNEMGSYSGSGNAYPAAGTGAIFTAQLAFNYHLTKSMIQPAISMQYADYDILDDDVINYDFCINYYPDMKHSKLTLALQSRPIFESNEGLTHCTARKSLFLLQYQFKF</sequence>
<dbReference type="InterPro" id="IPR010870">
    <property type="entry name" value="Porin_O/P"/>
</dbReference>
<evidence type="ECO:0000313" key="2">
    <source>
        <dbReference type="Proteomes" id="UP000659388"/>
    </source>
</evidence>
<reference evidence="1" key="1">
    <citation type="submission" date="2021-01" db="EMBL/GenBank/DDBJ databases">
        <title>Fulvivirga kasyanovii gen. nov., sp nov., a novel member of the phylum Bacteroidetes isolated from seawater in a mussel farm.</title>
        <authorList>
            <person name="Zhao L.-H."/>
            <person name="Wang Z.-J."/>
        </authorList>
    </citation>
    <scope>NUCLEOTIDE SEQUENCE</scope>
    <source>
        <strain evidence="1">2943</strain>
    </source>
</reference>
<comment type="caution">
    <text evidence="1">The sequence shown here is derived from an EMBL/GenBank/DDBJ whole genome shotgun (WGS) entry which is preliminary data.</text>
</comment>
<evidence type="ECO:0000313" key="1">
    <source>
        <dbReference type="EMBL" id="MBL3655785.1"/>
    </source>
</evidence>
<keyword evidence="2" id="KW-1185">Reference proteome</keyword>
<gene>
    <name evidence="1" type="ORF">JL102_06570</name>
</gene>
<evidence type="ECO:0008006" key="3">
    <source>
        <dbReference type="Google" id="ProtNLM"/>
    </source>
</evidence>
<accession>A0A937F7K5</accession>
<dbReference type="AlphaFoldDB" id="A0A937F7K5"/>
<proteinExistence type="predicted"/>
<dbReference type="EMBL" id="JAESIY010000003">
    <property type="protein sequence ID" value="MBL3655785.1"/>
    <property type="molecule type" value="Genomic_DNA"/>
</dbReference>
<dbReference type="InterPro" id="IPR023614">
    <property type="entry name" value="Porin_dom_sf"/>
</dbReference>
<name>A0A937F7K5_9BACT</name>
<dbReference type="Pfam" id="PF07396">
    <property type="entry name" value="Porin_O_P"/>
    <property type="match status" value="1"/>
</dbReference>
<organism evidence="1 2">
    <name type="scientific">Fulvivirga sediminis</name>
    <dbReference type="NCBI Taxonomy" id="2803949"/>
    <lineage>
        <taxon>Bacteria</taxon>
        <taxon>Pseudomonadati</taxon>
        <taxon>Bacteroidota</taxon>
        <taxon>Cytophagia</taxon>
        <taxon>Cytophagales</taxon>
        <taxon>Fulvivirgaceae</taxon>
        <taxon>Fulvivirga</taxon>
    </lineage>
</organism>